<organism evidence="2 3">
    <name type="scientific">Mycena albidolilacea</name>
    <dbReference type="NCBI Taxonomy" id="1033008"/>
    <lineage>
        <taxon>Eukaryota</taxon>
        <taxon>Fungi</taxon>
        <taxon>Dikarya</taxon>
        <taxon>Basidiomycota</taxon>
        <taxon>Agaricomycotina</taxon>
        <taxon>Agaricomycetes</taxon>
        <taxon>Agaricomycetidae</taxon>
        <taxon>Agaricales</taxon>
        <taxon>Marasmiineae</taxon>
        <taxon>Mycenaceae</taxon>
        <taxon>Mycena</taxon>
    </lineage>
</organism>
<gene>
    <name evidence="2" type="ORF">DFH08DRAFT_812201</name>
</gene>
<keyword evidence="1" id="KW-1133">Transmembrane helix</keyword>
<comment type="caution">
    <text evidence="2">The sequence shown here is derived from an EMBL/GenBank/DDBJ whole genome shotgun (WGS) entry which is preliminary data.</text>
</comment>
<protein>
    <submittedName>
        <fullName evidence="2">Uncharacterized protein</fullName>
    </submittedName>
</protein>
<evidence type="ECO:0000313" key="3">
    <source>
        <dbReference type="Proteomes" id="UP001218218"/>
    </source>
</evidence>
<proteinExistence type="predicted"/>
<keyword evidence="1" id="KW-0812">Transmembrane</keyword>
<keyword evidence="3" id="KW-1185">Reference proteome</keyword>
<dbReference type="EMBL" id="JARIHO010000027">
    <property type="protein sequence ID" value="KAJ7339818.1"/>
    <property type="molecule type" value="Genomic_DNA"/>
</dbReference>
<keyword evidence="1" id="KW-0472">Membrane</keyword>
<reference evidence="2" key="1">
    <citation type="submission" date="2023-03" db="EMBL/GenBank/DDBJ databases">
        <title>Massive genome expansion in bonnet fungi (Mycena s.s.) driven by repeated elements and novel gene families across ecological guilds.</title>
        <authorList>
            <consortium name="Lawrence Berkeley National Laboratory"/>
            <person name="Harder C.B."/>
            <person name="Miyauchi S."/>
            <person name="Viragh M."/>
            <person name="Kuo A."/>
            <person name="Thoen E."/>
            <person name="Andreopoulos B."/>
            <person name="Lu D."/>
            <person name="Skrede I."/>
            <person name="Drula E."/>
            <person name="Henrissat B."/>
            <person name="Morin E."/>
            <person name="Kohler A."/>
            <person name="Barry K."/>
            <person name="LaButti K."/>
            <person name="Morin E."/>
            <person name="Salamov A."/>
            <person name="Lipzen A."/>
            <person name="Mereny Z."/>
            <person name="Hegedus B."/>
            <person name="Baldrian P."/>
            <person name="Stursova M."/>
            <person name="Weitz H."/>
            <person name="Taylor A."/>
            <person name="Grigoriev I.V."/>
            <person name="Nagy L.G."/>
            <person name="Martin F."/>
            <person name="Kauserud H."/>
        </authorList>
    </citation>
    <scope>NUCLEOTIDE SEQUENCE</scope>
    <source>
        <strain evidence="2">CBHHK002</strain>
    </source>
</reference>
<feature type="transmembrane region" description="Helical" evidence="1">
    <location>
        <begin position="122"/>
        <end position="142"/>
    </location>
</feature>
<accession>A0AAD7EP46</accession>
<dbReference type="Proteomes" id="UP001218218">
    <property type="component" value="Unassembled WGS sequence"/>
</dbReference>
<dbReference type="AlphaFoldDB" id="A0AAD7EP46"/>
<name>A0AAD7EP46_9AGAR</name>
<evidence type="ECO:0000256" key="1">
    <source>
        <dbReference type="SAM" id="Phobius"/>
    </source>
</evidence>
<sequence>MCSPPSSFAFASPHTIPAFLARDGLCPLLQILLRKFVPIQISPTYFPVAPAPLIALSLVGNLRPTLGVPVVDGNFKCRVDLFLLRALIFLPLPRSAQPMQLSTRFHPLVRLSCFNQRQPPRITAPFLASSLLLSFLSSCILYARRVFAEKINDLTITAGFSSPSFKNAAIILFAVAVLKTGGSSLAALLVFSESFFAFYASHWRTCLLCWRSTCANNLPEVVFQPAPD</sequence>
<evidence type="ECO:0000313" key="2">
    <source>
        <dbReference type="EMBL" id="KAJ7339818.1"/>
    </source>
</evidence>